<organism evidence="2 3">
    <name type="scientific">Pedobacter endophyticus</name>
    <dbReference type="NCBI Taxonomy" id="2789740"/>
    <lineage>
        <taxon>Bacteria</taxon>
        <taxon>Pseudomonadati</taxon>
        <taxon>Bacteroidota</taxon>
        <taxon>Sphingobacteriia</taxon>
        <taxon>Sphingobacteriales</taxon>
        <taxon>Sphingobacteriaceae</taxon>
        <taxon>Pedobacter</taxon>
    </lineage>
</organism>
<accession>A0A7S9L1L4</accession>
<dbReference type="KEGG" id="pex:IZT61_06115"/>
<dbReference type="AlphaFoldDB" id="A0A7S9L1L4"/>
<evidence type="ECO:0000313" key="3">
    <source>
        <dbReference type="Proteomes" id="UP000594759"/>
    </source>
</evidence>
<dbReference type="EMBL" id="CP064939">
    <property type="protein sequence ID" value="QPH40839.1"/>
    <property type="molecule type" value="Genomic_DNA"/>
</dbReference>
<reference evidence="2 3" key="1">
    <citation type="submission" date="2020-11" db="EMBL/GenBank/DDBJ databases">
        <title>Pedobacter endophytica, an endophytic bacteria isolated form Carex pumila.</title>
        <authorList>
            <person name="Peng Y."/>
            <person name="Jiang L."/>
            <person name="Lee J."/>
        </authorList>
    </citation>
    <scope>NUCLEOTIDE SEQUENCE [LARGE SCALE GENOMIC DNA]</scope>
    <source>
        <strain evidence="2 3">JBR3-12</strain>
    </source>
</reference>
<name>A0A7S9L1L4_9SPHI</name>
<dbReference type="InterPro" id="IPR010895">
    <property type="entry name" value="CHRD"/>
</dbReference>
<feature type="domain" description="CHRD" evidence="1">
    <location>
        <begin position="40"/>
        <end position="152"/>
    </location>
</feature>
<dbReference type="PROSITE" id="PS51257">
    <property type="entry name" value="PROKAR_LIPOPROTEIN"/>
    <property type="match status" value="1"/>
</dbReference>
<proteinExistence type="predicted"/>
<dbReference type="RefSeq" id="WP_196100293.1">
    <property type="nucleotide sequence ID" value="NZ_CP064939.1"/>
</dbReference>
<keyword evidence="3" id="KW-1185">Reference proteome</keyword>
<evidence type="ECO:0000259" key="1">
    <source>
        <dbReference type="Pfam" id="PF07452"/>
    </source>
</evidence>
<dbReference type="Proteomes" id="UP000594759">
    <property type="component" value="Chromosome"/>
</dbReference>
<gene>
    <name evidence="2" type="ORF">IZT61_06115</name>
</gene>
<protein>
    <submittedName>
        <fullName evidence="2">CHRD domain-containing protein</fullName>
    </submittedName>
</protein>
<sequence>MKSISFLKGVRVLCLCLPLLLFSCKKEDTSAIYTLRQWKVDLTTGNVLPAISGRTDHAVAVFYLMTDNKLYYYLYFDSPLNNNDVPLKGSIYTGANGTSGTVLIELANEAFDANREVKGAVELSQQVIADLNTKTNYLQISSSQQPNGLVRGAMQSY</sequence>
<dbReference type="Pfam" id="PF07452">
    <property type="entry name" value="CHRD"/>
    <property type="match status" value="1"/>
</dbReference>
<evidence type="ECO:0000313" key="2">
    <source>
        <dbReference type="EMBL" id="QPH40839.1"/>
    </source>
</evidence>